<dbReference type="CDD" id="cd02978">
    <property type="entry name" value="KaiB_like"/>
    <property type="match status" value="1"/>
</dbReference>
<feature type="domain" description="KaiB" evidence="1">
    <location>
        <begin position="26"/>
        <end position="107"/>
    </location>
</feature>
<dbReference type="InterPro" id="IPR036249">
    <property type="entry name" value="Thioredoxin-like_sf"/>
</dbReference>
<organism evidence="2 3">
    <name type="scientific">Legionella maioricensis</name>
    <dbReference type="NCBI Taxonomy" id="2896528"/>
    <lineage>
        <taxon>Bacteria</taxon>
        <taxon>Pseudomonadati</taxon>
        <taxon>Pseudomonadota</taxon>
        <taxon>Gammaproteobacteria</taxon>
        <taxon>Legionellales</taxon>
        <taxon>Legionellaceae</taxon>
        <taxon>Legionella</taxon>
    </lineage>
</organism>
<proteinExistence type="predicted"/>
<evidence type="ECO:0000313" key="3">
    <source>
        <dbReference type="Proteomes" id="UP001139721"/>
    </source>
</evidence>
<dbReference type="InterPro" id="IPR011649">
    <property type="entry name" value="KaiB_domain"/>
</dbReference>
<dbReference type="PANTHER" id="PTHR41709:SF2">
    <property type="entry name" value="CIRCADIAN CLOCK PROTEIN KAIB2"/>
    <property type="match status" value="1"/>
</dbReference>
<dbReference type="SMART" id="SM01248">
    <property type="entry name" value="KaiB"/>
    <property type="match status" value="1"/>
</dbReference>
<accession>A0A9X2IBB7</accession>
<dbReference type="InterPro" id="IPR039022">
    <property type="entry name" value="KaiB-like"/>
</dbReference>
<evidence type="ECO:0000259" key="1">
    <source>
        <dbReference type="SMART" id="SM01248"/>
    </source>
</evidence>
<dbReference type="RefSeq" id="WP_250419571.1">
    <property type="nucleotide sequence ID" value="NZ_JAJKBJ010000003.1"/>
</dbReference>
<comment type="caution">
    <text evidence="2">The sequence shown here is derived from an EMBL/GenBank/DDBJ whole genome shotgun (WGS) entry which is preliminary data.</text>
</comment>
<keyword evidence="3" id="KW-1185">Reference proteome</keyword>
<dbReference type="Proteomes" id="UP001139721">
    <property type="component" value="Unassembled WGS sequence"/>
</dbReference>
<protein>
    <submittedName>
        <fullName evidence="2">Circadian clock KaiB family protein</fullName>
    </submittedName>
</protein>
<dbReference type="Pfam" id="PF07689">
    <property type="entry name" value="KaiB"/>
    <property type="match status" value="1"/>
</dbReference>
<name>A0A9X2IBB7_9GAMM</name>
<dbReference type="GO" id="GO:0048511">
    <property type="term" value="P:rhythmic process"/>
    <property type="evidence" value="ECO:0007669"/>
    <property type="project" value="InterPro"/>
</dbReference>
<dbReference type="PANTHER" id="PTHR41709">
    <property type="entry name" value="KAIB-LIKE PROTEIN 1"/>
    <property type="match status" value="1"/>
</dbReference>
<gene>
    <name evidence="2" type="ORF">LOX96_03990</name>
</gene>
<dbReference type="AlphaFoldDB" id="A0A9X2IBB7"/>
<dbReference type="SUPFAM" id="SSF52833">
    <property type="entry name" value="Thioredoxin-like"/>
    <property type="match status" value="1"/>
</dbReference>
<reference evidence="2" key="1">
    <citation type="submission" date="2021-11" db="EMBL/GenBank/DDBJ databases">
        <title>Legionella maioricencis sp. nov., a new species isolated from hot water samples in Mallorca.</title>
        <authorList>
            <person name="Crespi S."/>
            <person name="Drasar V."/>
            <person name="Salva-Serra F."/>
            <person name="Jaen-Luchoro D."/>
            <person name="Pineiro-Iglesias B."/>
            <person name="Aliaga F."/>
            <person name="Fernandez-Juarez V."/>
            <person name="Coll G."/>
            <person name="Moore E.R.B."/>
            <person name="Bennasar-Figueras A."/>
        </authorList>
    </citation>
    <scope>NUCLEOTIDE SEQUENCE</scope>
    <source>
        <strain evidence="2">HCPI-6</strain>
    </source>
</reference>
<sequence length="128" mass="14480">MNKGKTKNSKLKKKSAVSGKEKWVFNLYIAGGTPHCMLTLDNLKKFCNEYLPDSYAIEVIDLLQHPEYAQSAEIIAIPTVIKFKPDPVRYIIGDFSNSKLMLMKLGLDMNPKTIEASNKSEQPFPPFQ</sequence>
<dbReference type="Gene3D" id="3.40.30.10">
    <property type="entry name" value="Glutaredoxin"/>
    <property type="match status" value="1"/>
</dbReference>
<evidence type="ECO:0000313" key="2">
    <source>
        <dbReference type="EMBL" id="MCL9683242.1"/>
    </source>
</evidence>
<dbReference type="EMBL" id="JAJKBJ010000003">
    <property type="protein sequence ID" value="MCL9683242.1"/>
    <property type="molecule type" value="Genomic_DNA"/>
</dbReference>